<keyword evidence="3" id="KW-1185">Reference proteome</keyword>
<dbReference type="Proteomes" id="UP000657574">
    <property type="component" value="Unassembled WGS sequence"/>
</dbReference>
<organism evidence="2 3">
    <name type="scientific">Streptomyces brasiliensis</name>
    <dbReference type="NCBI Taxonomy" id="1954"/>
    <lineage>
        <taxon>Bacteria</taxon>
        <taxon>Bacillati</taxon>
        <taxon>Actinomycetota</taxon>
        <taxon>Actinomycetes</taxon>
        <taxon>Kitasatosporales</taxon>
        <taxon>Streptomycetaceae</taxon>
        <taxon>Streptomyces</taxon>
    </lineage>
</organism>
<reference evidence="2" key="2">
    <citation type="submission" date="2020-09" db="EMBL/GenBank/DDBJ databases">
        <authorList>
            <person name="Sun Q."/>
            <person name="Ohkuma M."/>
        </authorList>
    </citation>
    <scope>NUCLEOTIDE SEQUENCE</scope>
    <source>
        <strain evidence="2">JCM 3086</strain>
    </source>
</reference>
<gene>
    <name evidence="2" type="ORF">GCM10010121_093000</name>
</gene>
<name>A0A917UM81_9ACTN</name>
<protein>
    <recommendedName>
        <fullName evidence="4">Secreted protein</fullName>
    </recommendedName>
</protein>
<evidence type="ECO:0008006" key="4">
    <source>
        <dbReference type="Google" id="ProtNLM"/>
    </source>
</evidence>
<evidence type="ECO:0000313" key="3">
    <source>
        <dbReference type="Proteomes" id="UP000657574"/>
    </source>
</evidence>
<evidence type="ECO:0000313" key="2">
    <source>
        <dbReference type="EMBL" id="GGJ67681.1"/>
    </source>
</evidence>
<feature type="signal peptide" evidence="1">
    <location>
        <begin position="1"/>
        <end position="32"/>
    </location>
</feature>
<feature type="chain" id="PRO_5036689296" description="Secreted protein" evidence="1">
    <location>
        <begin position="33"/>
        <end position="101"/>
    </location>
</feature>
<reference evidence="2" key="1">
    <citation type="journal article" date="2014" name="Int. J. Syst. Evol. Microbiol.">
        <title>Complete genome sequence of Corynebacterium casei LMG S-19264T (=DSM 44701T), isolated from a smear-ripened cheese.</title>
        <authorList>
            <consortium name="US DOE Joint Genome Institute (JGI-PGF)"/>
            <person name="Walter F."/>
            <person name="Albersmeier A."/>
            <person name="Kalinowski J."/>
            <person name="Ruckert C."/>
        </authorList>
    </citation>
    <scope>NUCLEOTIDE SEQUENCE</scope>
    <source>
        <strain evidence="2">JCM 3086</strain>
    </source>
</reference>
<dbReference type="RefSeq" id="WP_189317341.1">
    <property type="nucleotide sequence ID" value="NZ_BMQA01000099.1"/>
</dbReference>
<accession>A0A917UM81</accession>
<dbReference type="AlphaFoldDB" id="A0A917UM81"/>
<proteinExistence type="predicted"/>
<sequence length="101" mass="11135">MAHYLARRAGIAFALATAALGGVLVTAPQASANDDCYYGCSQTYNQSPYRVYAAKRWCNSKNGPCTDYNSYMWLDPGSVGKPTHTPLNQDWDTFRVDAGWC</sequence>
<comment type="caution">
    <text evidence="2">The sequence shown here is derived from an EMBL/GenBank/DDBJ whole genome shotgun (WGS) entry which is preliminary data.</text>
</comment>
<keyword evidence="1" id="KW-0732">Signal</keyword>
<dbReference type="EMBL" id="BMQA01000099">
    <property type="protein sequence ID" value="GGJ67681.1"/>
    <property type="molecule type" value="Genomic_DNA"/>
</dbReference>
<evidence type="ECO:0000256" key="1">
    <source>
        <dbReference type="SAM" id="SignalP"/>
    </source>
</evidence>